<accession>A0A151JC28</accession>
<gene>
    <name evidence="1" type="ORF">ALC57_04940</name>
</gene>
<proteinExistence type="predicted"/>
<dbReference type="PANTHER" id="PTHR37162">
    <property type="entry name" value="HAT FAMILY DIMERISATION DOMAINCONTAINING PROTEIN-RELATED"/>
    <property type="match status" value="1"/>
</dbReference>
<evidence type="ECO:0000313" key="2">
    <source>
        <dbReference type="Proteomes" id="UP000078492"/>
    </source>
</evidence>
<sequence length="324" mass="37416">KKIRVREFQESWLDEDYFKGWLAPHPKYEVHKLVQYLQTCKFSILIDEITTQLLDLISVDAKDSSTKIFLKFLKIFSRKKKEIPINNIVGMASDNVAVMIGCNNSFMTRLKLEVPGLVTLNYSCHSAALVASKACEQLPQSCENLIRNVTTYISGSAKRCAILDEFQEFFNVERNKILKLSNTRWLVLQKCIVRFLDNWEVLRHYFIFCVVEEKSKSAEIILNSLNDISIKAYLLFLKYSLNFLNNFNALFQSRKVLIHTVYERTTVKNKKRNRLLNETISAICVTQSSSQAKGNNCINFEVLPDHSKLHNSRNLYGDGASDDF</sequence>
<dbReference type="STRING" id="471704.A0A151JC28"/>
<name>A0A151JC28_9HYME</name>
<evidence type="ECO:0008006" key="3">
    <source>
        <dbReference type="Google" id="ProtNLM"/>
    </source>
</evidence>
<evidence type="ECO:0000313" key="1">
    <source>
        <dbReference type="EMBL" id="KYN22650.1"/>
    </source>
</evidence>
<reference evidence="1 2" key="1">
    <citation type="submission" date="2015-09" db="EMBL/GenBank/DDBJ databases">
        <title>Trachymyrmex cornetzi WGS genome.</title>
        <authorList>
            <person name="Nygaard S."/>
            <person name="Hu H."/>
            <person name="Boomsma J."/>
            <person name="Zhang G."/>
        </authorList>
    </citation>
    <scope>NUCLEOTIDE SEQUENCE [LARGE SCALE GENOMIC DNA]</scope>
    <source>
        <strain evidence="1">Tcor2-1</strain>
        <tissue evidence="1">Whole body</tissue>
    </source>
</reference>
<keyword evidence="2" id="KW-1185">Reference proteome</keyword>
<organism evidence="1 2">
    <name type="scientific">Trachymyrmex cornetzi</name>
    <dbReference type="NCBI Taxonomy" id="471704"/>
    <lineage>
        <taxon>Eukaryota</taxon>
        <taxon>Metazoa</taxon>
        <taxon>Ecdysozoa</taxon>
        <taxon>Arthropoda</taxon>
        <taxon>Hexapoda</taxon>
        <taxon>Insecta</taxon>
        <taxon>Pterygota</taxon>
        <taxon>Neoptera</taxon>
        <taxon>Endopterygota</taxon>
        <taxon>Hymenoptera</taxon>
        <taxon>Apocrita</taxon>
        <taxon>Aculeata</taxon>
        <taxon>Formicoidea</taxon>
        <taxon>Formicidae</taxon>
        <taxon>Myrmicinae</taxon>
        <taxon>Trachymyrmex</taxon>
    </lineage>
</organism>
<dbReference type="AlphaFoldDB" id="A0A151JC28"/>
<dbReference type="Proteomes" id="UP000078492">
    <property type="component" value="Unassembled WGS sequence"/>
</dbReference>
<dbReference type="EMBL" id="KQ979091">
    <property type="protein sequence ID" value="KYN22650.1"/>
    <property type="molecule type" value="Genomic_DNA"/>
</dbReference>
<feature type="non-terminal residue" evidence="1">
    <location>
        <position position="1"/>
    </location>
</feature>
<dbReference type="PANTHER" id="PTHR37162:SF1">
    <property type="entry name" value="BED-TYPE DOMAIN-CONTAINING PROTEIN"/>
    <property type="match status" value="1"/>
</dbReference>
<protein>
    <recommendedName>
        <fullName evidence="3">DUF4371 domain-containing protein</fullName>
    </recommendedName>
</protein>